<dbReference type="STRING" id="34103.SAMN05421778_101228"/>
<dbReference type="InterPro" id="IPR050231">
    <property type="entry name" value="Iron_ascorbate_oxido_reductase"/>
</dbReference>
<dbReference type="Gene3D" id="2.60.120.330">
    <property type="entry name" value="B-lactam Antibiotic, Isopenicillin N Synthase, Chain"/>
    <property type="match status" value="1"/>
</dbReference>
<comment type="pathway">
    <text evidence="2">Alkene biosynthesis; ethylene biosynthesis via 2-oxoglutarate.</text>
</comment>
<keyword evidence="14" id="KW-1185">Reference proteome</keyword>
<comment type="caution">
    <text evidence="13">The sequence shown here is derived from an EMBL/GenBank/DDBJ whole genome shotgun (WGS) entry which is preliminary data.</text>
</comment>
<dbReference type="eggNOG" id="COG3491">
    <property type="taxonomic scope" value="Bacteria"/>
</dbReference>
<dbReference type="PROSITE" id="PS51471">
    <property type="entry name" value="FE2OG_OXY"/>
    <property type="match status" value="1"/>
</dbReference>
<keyword evidence="11" id="KW-0479">Metal-binding</keyword>
<reference evidence="13 14" key="1">
    <citation type="journal article" date="2014" name="FEMS Microbiol. Ecol.">
        <title>Sphaerotilus natans encrusted with nanoball-shaped Fe(III) oxide minerals formed by nitrate-reducing mixotrophic Fe(II) oxidation.</title>
        <authorList>
            <person name="Park S."/>
            <person name="Kim D.H."/>
            <person name="Lee J.H."/>
            <person name="Hur H.G."/>
        </authorList>
    </citation>
    <scope>NUCLEOTIDE SEQUENCE [LARGE SCALE GENOMIC DNA]</scope>
    <source>
        <strain evidence="13 14">DSM 6575</strain>
    </source>
</reference>
<dbReference type="InterPro" id="IPR026992">
    <property type="entry name" value="DIOX_N"/>
</dbReference>
<evidence type="ECO:0000256" key="9">
    <source>
        <dbReference type="ARBA" id="ARBA00047725"/>
    </source>
</evidence>
<dbReference type="InterPro" id="IPR005123">
    <property type="entry name" value="Oxoglu/Fe-dep_dioxygenase_dom"/>
</dbReference>
<evidence type="ECO:0000256" key="5">
    <source>
        <dbReference type="ARBA" id="ARBA00019045"/>
    </source>
</evidence>
<dbReference type="InterPro" id="IPR044861">
    <property type="entry name" value="IPNS-like_FE2OG_OXY"/>
</dbReference>
<comment type="similarity">
    <text evidence="11">Belongs to the iron/ascorbate-dependent oxidoreductase family.</text>
</comment>
<proteinExistence type="inferred from homology"/>
<evidence type="ECO:0000313" key="13">
    <source>
        <dbReference type="EMBL" id="KDB53226.1"/>
    </source>
</evidence>
<accession>A0A059KP66</accession>
<dbReference type="Proteomes" id="UP000026714">
    <property type="component" value="Unassembled WGS sequence"/>
</dbReference>
<comment type="catalytic activity">
    <reaction evidence="10">
        <text>L-arginine + 2-oxoglutarate + O2 = guanidine + L-glutamate 5-semialdehyde + succinate + CO2</text>
        <dbReference type="Rhea" id="RHEA:31535"/>
        <dbReference type="ChEBI" id="CHEBI:15379"/>
        <dbReference type="ChEBI" id="CHEBI:16526"/>
        <dbReference type="ChEBI" id="CHEBI:16810"/>
        <dbReference type="ChEBI" id="CHEBI:30031"/>
        <dbReference type="ChEBI" id="CHEBI:30087"/>
        <dbReference type="ChEBI" id="CHEBI:32682"/>
        <dbReference type="ChEBI" id="CHEBI:58066"/>
        <dbReference type="EC" id="1.14.20.7"/>
    </reaction>
</comment>
<evidence type="ECO:0000256" key="8">
    <source>
        <dbReference type="ARBA" id="ARBA00031282"/>
    </source>
</evidence>
<dbReference type="PATRIC" id="fig|1286631.3.peg.1050"/>
<dbReference type="EC" id="1.14.20.7" evidence="3"/>
<evidence type="ECO:0000256" key="6">
    <source>
        <dbReference type="ARBA" id="ARBA00022666"/>
    </source>
</evidence>
<dbReference type="SUPFAM" id="SSF51197">
    <property type="entry name" value="Clavaminate synthase-like"/>
    <property type="match status" value="1"/>
</dbReference>
<dbReference type="EMBL" id="AZRA01000027">
    <property type="protein sequence ID" value="KDB53226.1"/>
    <property type="molecule type" value="Genomic_DNA"/>
</dbReference>
<dbReference type="AlphaFoldDB" id="A0A059KP66"/>
<dbReference type="EC" id="1.13.12.19" evidence="4"/>
<dbReference type="RefSeq" id="WP_037479112.1">
    <property type="nucleotide sequence ID" value="NZ_AZRA01000027.1"/>
</dbReference>
<evidence type="ECO:0000256" key="10">
    <source>
        <dbReference type="ARBA" id="ARBA00049359"/>
    </source>
</evidence>
<evidence type="ECO:0000256" key="2">
    <source>
        <dbReference type="ARBA" id="ARBA00004767"/>
    </source>
</evidence>
<comment type="catalytic activity">
    <reaction evidence="9">
        <text>2-oxoglutarate + O2 + 2 H(+) = ethene + 3 CO2 + H2O</text>
        <dbReference type="Rhea" id="RHEA:31523"/>
        <dbReference type="ChEBI" id="CHEBI:15377"/>
        <dbReference type="ChEBI" id="CHEBI:15378"/>
        <dbReference type="ChEBI" id="CHEBI:15379"/>
        <dbReference type="ChEBI" id="CHEBI:16526"/>
        <dbReference type="ChEBI" id="CHEBI:16810"/>
        <dbReference type="ChEBI" id="CHEBI:18153"/>
        <dbReference type="EC" id="1.13.12.19"/>
    </reaction>
</comment>
<evidence type="ECO:0000256" key="4">
    <source>
        <dbReference type="ARBA" id="ARBA00012531"/>
    </source>
</evidence>
<protein>
    <recommendedName>
        <fullName evidence="5">2-oxoglutarate-dependent ethylene/succinate-forming enzyme</fullName>
        <ecNumber evidence="4">1.13.12.19</ecNumber>
        <ecNumber evidence="3">1.14.20.7</ecNumber>
    </recommendedName>
    <alternativeName>
        <fullName evidence="7">2-oxoglutarate dioxygenase (ethylene-forming)</fullName>
    </alternativeName>
    <alternativeName>
        <fullName evidence="8">2-oxoglutarate/L-arginine monooxygenase/decarboxylase (succinate-forming)</fullName>
    </alternativeName>
</protein>
<name>A0A059KP66_9BURK</name>
<evidence type="ECO:0000259" key="12">
    <source>
        <dbReference type="PROSITE" id="PS51471"/>
    </source>
</evidence>
<evidence type="ECO:0000256" key="11">
    <source>
        <dbReference type="RuleBase" id="RU003682"/>
    </source>
</evidence>
<comment type="cofactor">
    <cofactor evidence="1">
        <name>Fe(2+)</name>
        <dbReference type="ChEBI" id="CHEBI:29033"/>
    </cofactor>
</comment>
<dbReference type="Pfam" id="PF14226">
    <property type="entry name" value="DIOX_N"/>
    <property type="match status" value="1"/>
</dbReference>
<evidence type="ECO:0000256" key="3">
    <source>
        <dbReference type="ARBA" id="ARBA00012293"/>
    </source>
</evidence>
<feature type="domain" description="Fe2OG dioxygenase" evidence="12">
    <location>
        <begin position="177"/>
        <end position="280"/>
    </location>
</feature>
<sequence>MPDSPLPVIDLAPSFGHDPQALHAIAARIDAACRRDGFFHVTGHGVPLALSHHLFMLSRRLFALPEEVKRRWHVDLSGGLCRGFDPVGWQALESGRPADLKESFYLGVDRGPWDALVRAGTPNHGPNQWPDEALVPGFQATVEAYQATMTRLGRHLMGLIALALKLPREHFEPFQRNPMPVLRLLHYPPQSASRLDGQIGSGAHTDWGGLTLLAQDESGGLQVQREGEWIDVPPMPGTLVVNLGDLMQRWTNDRYRSSLHRVVNRHSGRERFSIAWFHDIDYHAQVATLPGCHDASDPPRYPAITAGEHIVEMYRRTTLPEAA</sequence>
<dbReference type="GO" id="GO:0046872">
    <property type="term" value="F:metal ion binding"/>
    <property type="evidence" value="ECO:0007669"/>
    <property type="project" value="UniProtKB-KW"/>
</dbReference>
<dbReference type="PANTHER" id="PTHR47990">
    <property type="entry name" value="2-OXOGLUTARATE (2OG) AND FE(II)-DEPENDENT OXYGENASE SUPERFAMILY PROTEIN-RELATED"/>
    <property type="match status" value="1"/>
</dbReference>
<keyword evidence="6" id="KW-0266">Ethylene biosynthesis</keyword>
<keyword evidence="11" id="KW-0408">Iron</keyword>
<dbReference type="GO" id="GO:0102276">
    <property type="term" value="F:2-oxoglutarate oxygenase/decarboxylase (ethylene-forming) activity"/>
    <property type="evidence" value="ECO:0007669"/>
    <property type="project" value="UniProtKB-EC"/>
</dbReference>
<evidence type="ECO:0000313" key="14">
    <source>
        <dbReference type="Proteomes" id="UP000026714"/>
    </source>
</evidence>
<evidence type="ECO:0000256" key="1">
    <source>
        <dbReference type="ARBA" id="ARBA00001954"/>
    </source>
</evidence>
<keyword evidence="11" id="KW-0560">Oxidoreductase</keyword>
<dbReference type="Pfam" id="PF03171">
    <property type="entry name" value="2OG-FeII_Oxy"/>
    <property type="match status" value="1"/>
</dbReference>
<gene>
    <name evidence="13" type="ORF">X805_10620</name>
</gene>
<dbReference type="InterPro" id="IPR027443">
    <property type="entry name" value="IPNS-like_sf"/>
</dbReference>
<organism evidence="13 14">
    <name type="scientific">Sphaerotilus natans subsp. natans DSM 6575</name>
    <dbReference type="NCBI Taxonomy" id="1286631"/>
    <lineage>
        <taxon>Bacteria</taxon>
        <taxon>Pseudomonadati</taxon>
        <taxon>Pseudomonadota</taxon>
        <taxon>Betaproteobacteria</taxon>
        <taxon>Burkholderiales</taxon>
        <taxon>Sphaerotilaceae</taxon>
        <taxon>Sphaerotilus</taxon>
    </lineage>
</organism>
<dbReference type="GO" id="GO:0009693">
    <property type="term" value="P:ethylene biosynthetic process"/>
    <property type="evidence" value="ECO:0007669"/>
    <property type="project" value="UniProtKB-KW"/>
</dbReference>
<evidence type="ECO:0000256" key="7">
    <source>
        <dbReference type="ARBA" id="ARBA00031011"/>
    </source>
</evidence>